<organism evidence="6 7">
    <name type="scientific">Pyrus ussuriensis x Pyrus communis</name>
    <dbReference type="NCBI Taxonomy" id="2448454"/>
    <lineage>
        <taxon>Eukaryota</taxon>
        <taxon>Viridiplantae</taxon>
        <taxon>Streptophyta</taxon>
        <taxon>Embryophyta</taxon>
        <taxon>Tracheophyta</taxon>
        <taxon>Spermatophyta</taxon>
        <taxon>Magnoliopsida</taxon>
        <taxon>eudicotyledons</taxon>
        <taxon>Gunneridae</taxon>
        <taxon>Pentapetalae</taxon>
        <taxon>rosids</taxon>
        <taxon>fabids</taxon>
        <taxon>Rosales</taxon>
        <taxon>Rosaceae</taxon>
        <taxon>Amygdaloideae</taxon>
        <taxon>Maleae</taxon>
        <taxon>Pyrus</taxon>
    </lineage>
</organism>
<dbReference type="GO" id="GO:0000166">
    <property type="term" value="F:nucleotide binding"/>
    <property type="evidence" value="ECO:0007669"/>
    <property type="project" value="UniProtKB-KW"/>
</dbReference>
<dbReference type="GO" id="GO:0006952">
    <property type="term" value="P:defense response"/>
    <property type="evidence" value="ECO:0007669"/>
    <property type="project" value="UniProtKB-KW"/>
</dbReference>
<evidence type="ECO:0000313" key="7">
    <source>
        <dbReference type="Proteomes" id="UP000327157"/>
    </source>
</evidence>
<evidence type="ECO:0000256" key="3">
    <source>
        <dbReference type="ARBA" id="ARBA00022821"/>
    </source>
</evidence>
<name>A0A5N5G000_9ROSA</name>
<reference evidence="6 7" key="3">
    <citation type="submission" date="2019-11" db="EMBL/GenBank/DDBJ databases">
        <title>A de novo genome assembly of a pear dwarfing rootstock.</title>
        <authorList>
            <person name="Wang F."/>
            <person name="Wang J."/>
            <person name="Li S."/>
            <person name="Zhang Y."/>
            <person name="Fang M."/>
            <person name="Ma L."/>
            <person name="Zhao Y."/>
            <person name="Jiang S."/>
        </authorList>
    </citation>
    <scope>NUCLEOTIDE SEQUENCE [LARGE SCALE GENOMIC DNA]</scope>
    <source>
        <strain evidence="6">S2</strain>
        <tissue evidence="6">Leaf</tissue>
    </source>
</reference>
<keyword evidence="3" id="KW-0611">Plant defense</keyword>
<reference evidence="6 7" key="1">
    <citation type="submission" date="2019-09" db="EMBL/GenBank/DDBJ databases">
        <authorList>
            <person name="Ou C."/>
        </authorList>
    </citation>
    <scope>NUCLEOTIDE SEQUENCE [LARGE SCALE GENOMIC DNA]</scope>
    <source>
        <strain evidence="6">S2</strain>
        <tissue evidence="6">Leaf</tissue>
    </source>
</reference>
<keyword evidence="1" id="KW-0677">Repeat</keyword>
<evidence type="ECO:0000256" key="4">
    <source>
        <dbReference type="SAM" id="MobiDB-lite"/>
    </source>
</evidence>
<dbReference type="OrthoDB" id="1166397at2759"/>
<dbReference type="Pfam" id="PF18052">
    <property type="entry name" value="Rx_N"/>
    <property type="match status" value="1"/>
</dbReference>
<comment type="caution">
    <text evidence="6">The sequence shown here is derived from an EMBL/GenBank/DDBJ whole genome shotgun (WGS) entry which is preliminary data.</text>
</comment>
<feature type="domain" description="Disease resistance N-terminal" evidence="5">
    <location>
        <begin position="101"/>
        <end position="177"/>
    </location>
</feature>
<dbReference type="EMBL" id="SMOL01000559">
    <property type="protein sequence ID" value="KAB2607141.1"/>
    <property type="molecule type" value="Genomic_DNA"/>
</dbReference>
<gene>
    <name evidence="6" type="ORF">D8674_006858</name>
</gene>
<evidence type="ECO:0000256" key="1">
    <source>
        <dbReference type="ARBA" id="ARBA00022737"/>
    </source>
</evidence>
<dbReference type="Proteomes" id="UP000327157">
    <property type="component" value="Chromosome 11"/>
</dbReference>
<evidence type="ECO:0000256" key="2">
    <source>
        <dbReference type="ARBA" id="ARBA00022741"/>
    </source>
</evidence>
<protein>
    <submittedName>
        <fullName evidence="6">Disease resistance protein RGA3</fullName>
    </submittedName>
</protein>
<accession>A0A5N5G000</accession>
<sequence>MTSTVEAKAAATAPPSLVLDMMSHLGGDAVENTKKLNAVFKWKELYETKLEEVNKKENKAAERLKSRHQIEAARKQSRKQETKGVHCLYKLAKKKMADVLVSTLLEKLATIAYEYVEDEVKLVLNVKKEVEEFAGNLKAIQVVLEDAEQRQMKEANVQQWLDNLKEMSYQMVDVLDE</sequence>
<dbReference type="Gene3D" id="1.20.5.4130">
    <property type="match status" value="1"/>
</dbReference>
<keyword evidence="2" id="KW-0547">Nucleotide-binding</keyword>
<reference evidence="7" key="2">
    <citation type="submission" date="2019-10" db="EMBL/GenBank/DDBJ databases">
        <title>A de novo genome assembly of a pear dwarfing rootstock.</title>
        <authorList>
            <person name="Wang F."/>
            <person name="Wang J."/>
            <person name="Li S."/>
            <person name="Zhang Y."/>
            <person name="Fang M."/>
            <person name="Ma L."/>
            <person name="Zhao Y."/>
            <person name="Jiang S."/>
        </authorList>
    </citation>
    <scope>NUCLEOTIDE SEQUENCE [LARGE SCALE GENOMIC DNA]</scope>
</reference>
<dbReference type="AlphaFoldDB" id="A0A5N5G000"/>
<feature type="region of interest" description="Disordered" evidence="4">
    <location>
        <begin position="56"/>
        <end position="77"/>
    </location>
</feature>
<proteinExistence type="predicted"/>
<evidence type="ECO:0000259" key="5">
    <source>
        <dbReference type="Pfam" id="PF18052"/>
    </source>
</evidence>
<evidence type="ECO:0000313" key="6">
    <source>
        <dbReference type="EMBL" id="KAB2607141.1"/>
    </source>
</evidence>
<keyword evidence="7" id="KW-1185">Reference proteome</keyword>
<dbReference type="InterPro" id="IPR041118">
    <property type="entry name" value="Rx_N"/>
</dbReference>